<feature type="transmembrane region" description="Helical" evidence="1">
    <location>
        <begin position="15"/>
        <end position="35"/>
    </location>
</feature>
<feature type="transmembrane region" description="Helical" evidence="1">
    <location>
        <begin position="162"/>
        <end position="188"/>
    </location>
</feature>
<keyword evidence="1" id="KW-0812">Transmembrane</keyword>
<accession>A0A843V0R0</accession>
<reference evidence="2" key="1">
    <citation type="submission" date="2017-07" db="EMBL/GenBank/DDBJ databases">
        <title>Taro Niue Genome Assembly and Annotation.</title>
        <authorList>
            <person name="Atibalentja N."/>
            <person name="Keating K."/>
            <person name="Fields C.J."/>
        </authorList>
    </citation>
    <scope>NUCLEOTIDE SEQUENCE</scope>
    <source>
        <strain evidence="2">Niue_2</strain>
        <tissue evidence="2">Leaf</tissue>
    </source>
</reference>
<keyword evidence="3" id="KW-1185">Reference proteome</keyword>
<sequence length="331" mass="34595">MAMGGATEPMLPRRFLWPGSCVGMCPWAGFALRTFRQSFVSLPLSALVPEPRSGVRREAAAWPGCGVACVVCFCGGSVSPFAGVEAGLRLASRACGLRVPLLAANGGGLVAVVVMAFSSRRFQVFLVALACTAVLAWLCLVPVGVVGLALGRPVLLVVPASVLVGCPLVVGVCVVIVVFGLVCLCVVVRCARDAELSRCLACCVAPLVERYNTCLWLLSAWCWLVEGSGEVLPEFFLVGSSGSKAEVHRLVALCSGGGFPELFVVVLDCSSLVSAVAVAPQSLRCAVGLAVPWSRSWVPACDGTGVCGSPTWWLVHGPGWFCLWALDLVEV</sequence>
<dbReference type="AlphaFoldDB" id="A0A843V0R0"/>
<name>A0A843V0R0_COLES</name>
<evidence type="ECO:0000313" key="3">
    <source>
        <dbReference type="Proteomes" id="UP000652761"/>
    </source>
</evidence>
<keyword evidence="1" id="KW-0472">Membrane</keyword>
<feature type="transmembrane region" description="Helical" evidence="1">
    <location>
        <begin position="99"/>
        <end position="117"/>
    </location>
</feature>
<proteinExistence type="predicted"/>
<protein>
    <submittedName>
        <fullName evidence="2">Uncharacterized protein</fullName>
    </submittedName>
</protein>
<gene>
    <name evidence="2" type="ORF">Taro_022098</name>
</gene>
<evidence type="ECO:0000256" key="1">
    <source>
        <dbReference type="SAM" id="Phobius"/>
    </source>
</evidence>
<evidence type="ECO:0000313" key="2">
    <source>
        <dbReference type="EMBL" id="MQL89518.1"/>
    </source>
</evidence>
<dbReference type="EMBL" id="NMUH01001156">
    <property type="protein sequence ID" value="MQL89518.1"/>
    <property type="molecule type" value="Genomic_DNA"/>
</dbReference>
<keyword evidence="1" id="KW-1133">Transmembrane helix</keyword>
<dbReference type="Proteomes" id="UP000652761">
    <property type="component" value="Unassembled WGS sequence"/>
</dbReference>
<feature type="transmembrane region" description="Helical" evidence="1">
    <location>
        <begin position="59"/>
        <end position="79"/>
    </location>
</feature>
<organism evidence="2 3">
    <name type="scientific">Colocasia esculenta</name>
    <name type="common">Wild taro</name>
    <name type="synonym">Arum esculentum</name>
    <dbReference type="NCBI Taxonomy" id="4460"/>
    <lineage>
        <taxon>Eukaryota</taxon>
        <taxon>Viridiplantae</taxon>
        <taxon>Streptophyta</taxon>
        <taxon>Embryophyta</taxon>
        <taxon>Tracheophyta</taxon>
        <taxon>Spermatophyta</taxon>
        <taxon>Magnoliopsida</taxon>
        <taxon>Liliopsida</taxon>
        <taxon>Araceae</taxon>
        <taxon>Aroideae</taxon>
        <taxon>Colocasieae</taxon>
        <taxon>Colocasia</taxon>
    </lineage>
</organism>
<comment type="caution">
    <text evidence="2">The sequence shown here is derived from an EMBL/GenBank/DDBJ whole genome shotgun (WGS) entry which is preliminary data.</text>
</comment>
<feature type="transmembrane region" description="Helical" evidence="1">
    <location>
        <begin position="124"/>
        <end position="150"/>
    </location>
</feature>